<dbReference type="Proteomes" id="UP000214600">
    <property type="component" value="Unassembled WGS sequence"/>
</dbReference>
<feature type="region of interest" description="Disordered" evidence="1">
    <location>
        <begin position="55"/>
        <end position="125"/>
    </location>
</feature>
<proteinExistence type="predicted"/>
<protein>
    <submittedName>
        <fullName evidence="2">Uncharacterized protein</fullName>
    </submittedName>
</protein>
<reference evidence="2 3" key="2">
    <citation type="submission" date="2017-08" db="EMBL/GenBank/DDBJ databases">
        <title>WGS of novel Burkholderia cepaca complex species.</title>
        <authorList>
            <person name="Lipuma J."/>
            <person name="Spilker T."/>
        </authorList>
    </citation>
    <scope>NUCLEOTIDE SEQUENCE [LARGE SCALE GENOMIC DNA]</scope>
    <source>
        <strain evidence="2 3">AU17325</strain>
    </source>
</reference>
<dbReference type="EMBL" id="NKFA01000038">
    <property type="protein sequence ID" value="OXI32851.1"/>
    <property type="molecule type" value="Genomic_DNA"/>
</dbReference>
<name>A0A228HRQ6_9BURK</name>
<evidence type="ECO:0000313" key="2">
    <source>
        <dbReference type="EMBL" id="OXI32851.1"/>
    </source>
</evidence>
<dbReference type="OrthoDB" id="9035833at2"/>
<feature type="compositionally biased region" description="Low complexity" evidence="1">
    <location>
        <begin position="87"/>
        <end position="106"/>
    </location>
</feature>
<comment type="caution">
    <text evidence="2">The sequence shown here is derived from an EMBL/GenBank/DDBJ whole genome shotgun (WGS) entry which is preliminary data.</text>
</comment>
<evidence type="ECO:0000313" key="3">
    <source>
        <dbReference type="Proteomes" id="UP000214600"/>
    </source>
</evidence>
<sequence>MRGQRIRSRHAEIAAAGLSKQDYPLPARRQQSTICCASRKKNLCDRRSAERRYRERGALDGLPRTPERRYTRCHAGRHGSDTRGTLRYARYGSGRSRRTGAPAPATRRLERVSPATGRGTPAAPR</sequence>
<dbReference type="AlphaFoldDB" id="A0A228HRQ6"/>
<gene>
    <name evidence="2" type="ORF">CFB84_40275</name>
</gene>
<organism evidence="2 3">
    <name type="scientific">Burkholderia aenigmatica</name>
    <dbReference type="NCBI Taxonomy" id="2015348"/>
    <lineage>
        <taxon>Bacteria</taxon>
        <taxon>Pseudomonadati</taxon>
        <taxon>Pseudomonadota</taxon>
        <taxon>Betaproteobacteria</taxon>
        <taxon>Burkholderiales</taxon>
        <taxon>Burkholderiaceae</taxon>
        <taxon>Burkholderia</taxon>
        <taxon>Burkholderia cepacia complex</taxon>
    </lineage>
</organism>
<accession>A0A228HRQ6</accession>
<evidence type="ECO:0000256" key="1">
    <source>
        <dbReference type="SAM" id="MobiDB-lite"/>
    </source>
</evidence>
<reference evidence="3" key="1">
    <citation type="submission" date="2017-06" db="EMBL/GenBank/DDBJ databases">
        <authorList>
            <person name="LiPuma J."/>
            <person name="Spilker T."/>
        </authorList>
    </citation>
    <scope>NUCLEOTIDE SEQUENCE [LARGE SCALE GENOMIC DNA]</scope>
    <source>
        <strain evidence="3">AU17325</strain>
    </source>
</reference>